<comment type="caution">
    <text evidence="3">The sequence shown here is derived from an EMBL/GenBank/DDBJ whole genome shotgun (WGS) entry which is preliminary data.</text>
</comment>
<proteinExistence type="predicted"/>
<keyword evidence="2" id="KW-1133">Transmembrane helix</keyword>
<evidence type="ECO:0000256" key="1">
    <source>
        <dbReference type="SAM" id="MobiDB-lite"/>
    </source>
</evidence>
<evidence type="ECO:0000313" key="4">
    <source>
        <dbReference type="Proteomes" id="UP001501436"/>
    </source>
</evidence>
<organism evidence="3 4">
    <name type="scientific">Mucilaginibacter defluvii</name>
    <dbReference type="NCBI Taxonomy" id="1196019"/>
    <lineage>
        <taxon>Bacteria</taxon>
        <taxon>Pseudomonadati</taxon>
        <taxon>Bacteroidota</taxon>
        <taxon>Sphingobacteriia</taxon>
        <taxon>Sphingobacteriales</taxon>
        <taxon>Sphingobacteriaceae</taxon>
        <taxon>Mucilaginibacter</taxon>
    </lineage>
</organism>
<evidence type="ECO:0000313" key="3">
    <source>
        <dbReference type="EMBL" id="GAA4922840.1"/>
    </source>
</evidence>
<protein>
    <recommendedName>
        <fullName evidence="5">2TM domain-containing protein</fullName>
    </recommendedName>
</protein>
<dbReference type="EMBL" id="BAABJI010000002">
    <property type="protein sequence ID" value="GAA4922840.1"/>
    <property type="molecule type" value="Genomic_DNA"/>
</dbReference>
<keyword evidence="2" id="KW-0472">Membrane</keyword>
<feature type="transmembrane region" description="Helical" evidence="2">
    <location>
        <begin position="90"/>
        <end position="107"/>
    </location>
</feature>
<evidence type="ECO:0000256" key="2">
    <source>
        <dbReference type="SAM" id="Phobius"/>
    </source>
</evidence>
<evidence type="ECO:0008006" key="5">
    <source>
        <dbReference type="Google" id="ProtNLM"/>
    </source>
</evidence>
<reference evidence="4" key="1">
    <citation type="journal article" date="2019" name="Int. J. Syst. Evol. Microbiol.">
        <title>The Global Catalogue of Microorganisms (GCM) 10K type strain sequencing project: providing services to taxonomists for standard genome sequencing and annotation.</title>
        <authorList>
            <consortium name="The Broad Institute Genomics Platform"/>
            <consortium name="The Broad Institute Genome Sequencing Center for Infectious Disease"/>
            <person name="Wu L."/>
            <person name="Ma J."/>
        </authorList>
    </citation>
    <scope>NUCLEOTIDE SEQUENCE [LARGE SCALE GENOMIC DNA]</scope>
    <source>
        <strain evidence="4">JCM 18283</strain>
    </source>
</reference>
<feature type="region of interest" description="Disordered" evidence="1">
    <location>
        <begin position="152"/>
        <end position="172"/>
    </location>
</feature>
<accession>A0ABP9FYR8</accession>
<name>A0ABP9FYR8_9SPHI</name>
<keyword evidence="2" id="KW-0812">Transmembrane</keyword>
<keyword evidence="4" id="KW-1185">Reference proteome</keyword>
<sequence length="172" mass="19405">MPFPVDVIYDRRLKSIVTDDNAESILSYIRKSILEDKADNVSVDGMTVIYSGSASNWRGSLYGGIDGGKFSLIYRDDAWYLIYHIGLRQLFIFSSLFSLCAAGFMFFNNGPWWVGIIAFLWLGGFNWVISYLRHGFVATDIAAGIDKLISGEPDEPESEVEDKMTGKLKSWF</sequence>
<dbReference type="Proteomes" id="UP001501436">
    <property type="component" value="Unassembled WGS sequence"/>
</dbReference>
<dbReference type="RefSeq" id="WP_345331889.1">
    <property type="nucleotide sequence ID" value="NZ_BAABJI010000002.1"/>
</dbReference>
<gene>
    <name evidence="3" type="ORF">GCM10023313_28590</name>
</gene>
<feature type="transmembrane region" description="Helical" evidence="2">
    <location>
        <begin position="113"/>
        <end position="132"/>
    </location>
</feature>